<sequence length="94" mass="10518">MRKERLLARFDVASLLVINAEQLLVVCFGAWLILEGQMSIGMLYAYISYKRYFSDAMVQVAQKLLDKNALKGPLDRVGDLLFAPLKPASLAGRL</sequence>
<evidence type="ECO:0000313" key="7">
    <source>
        <dbReference type="EMBL" id="STQ07829.1"/>
    </source>
</evidence>
<dbReference type="InterPro" id="IPR036640">
    <property type="entry name" value="ABC1_TM_sf"/>
</dbReference>
<protein>
    <submittedName>
        <fullName evidence="7">ABC-type bacteriocin/lantibiotic exporters, contain an N-terminal double-glycine peptidase domain</fullName>
    </submittedName>
</protein>
<dbReference type="AlphaFoldDB" id="A0A377LNX5"/>
<comment type="subcellular location">
    <subcellularLocation>
        <location evidence="1">Cell membrane</location>
        <topology evidence="1">Multi-pass membrane protein</topology>
    </subcellularLocation>
</comment>
<evidence type="ECO:0000256" key="4">
    <source>
        <dbReference type="ARBA" id="ARBA00023136"/>
    </source>
</evidence>
<dbReference type="SUPFAM" id="SSF90123">
    <property type="entry name" value="ABC transporter transmembrane region"/>
    <property type="match status" value="1"/>
</dbReference>
<dbReference type="GO" id="GO:0005524">
    <property type="term" value="F:ATP binding"/>
    <property type="evidence" value="ECO:0007669"/>
    <property type="project" value="InterPro"/>
</dbReference>
<dbReference type="PROSITE" id="PS50929">
    <property type="entry name" value="ABC_TM1F"/>
    <property type="match status" value="1"/>
</dbReference>
<keyword evidence="4 5" id="KW-0472">Membrane</keyword>
<gene>
    <name evidence="7" type="ORF">NCTC10005_00464</name>
</gene>
<evidence type="ECO:0000256" key="5">
    <source>
        <dbReference type="SAM" id="Phobius"/>
    </source>
</evidence>
<dbReference type="EMBL" id="UGJB01000004">
    <property type="protein sequence ID" value="STQ07829.1"/>
    <property type="molecule type" value="Genomic_DNA"/>
</dbReference>
<keyword evidence="2 5" id="KW-0812">Transmembrane</keyword>
<accession>A0A377LNX5</accession>
<proteinExistence type="predicted"/>
<name>A0A377LNX5_ENTCL</name>
<evidence type="ECO:0000313" key="8">
    <source>
        <dbReference type="Proteomes" id="UP000255106"/>
    </source>
</evidence>
<dbReference type="Proteomes" id="UP000255106">
    <property type="component" value="Unassembled WGS sequence"/>
</dbReference>
<dbReference type="Gene3D" id="1.20.1560.10">
    <property type="entry name" value="ABC transporter type 1, transmembrane domain"/>
    <property type="match status" value="1"/>
</dbReference>
<evidence type="ECO:0000256" key="3">
    <source>
        <dbReference type="ARBA" id="ARBA00022989"/>
    </source>
</evidence>
<evidence type="ECO:0000259" key="6">
    <source>
        <dbReference type="PROSITE" id="PS50929"/>
    </source>
</evidence>
<evidence type="ECO:0000256" key="2">
    <source>
        <dbReference type="ARBA" id="ARBA00022692"/>
    </source>
</evidence>
<reference evidence="7 8" key="1">
    <citation type="submission" date="2018-06" db="EMBL/GenBank/DDBJ databases">
        <authorList>
            <consortium name="Pathogen Informatics"/>
            <person name="Doyle S."/>
        </authorList>
    </citation>
    <scope>NUCLEOTIDE SEQUENCE [LARGE SCALE GENOMIC DNA]</scope>
    <source>
        <strain evidence="7 8">NCTC10005</strain>
    </source>
</reference>
<dbReference type="GO" id="GO:0005886">
    <property type="term" value="C:plasma membrane"/>
    <property type="evidence" value="ECO:0007669"/>
    <property type="project" value="UniProtKB-SubCell"/>
</dbReference>
<keyword evidence="3 5" id="KW-1133">Transmembrane helix</keyword>
<feature type="domain" description="ABC transmembrane type-1" evidence="6">
    <location>
        <begin position="1"/>
        <end position="62"/>
    </location>
</feature>
<organism evidence="7 8">
    <name type="scientific">Enterobacter cloacae</name>
    <dbReference type="NCBI Taxonomy" id="550"/>
    <lineage>
        <taxon>Bacteria</taxon>
        <taxon>Pseudomonadati</taxon>
        <taxon>Pseudomonadota</taxon>
        <taxon>Gammaproteobacteria</taxon>
        <taxon>Enterobacterales</taxon>
        <taxon>Enterobacteriaceae</taxon>
        <taxon>Enterobacter</taxon>
        <taxon>Enterobacter cloacae complex</taxon>
    </lineage>
</organism>
<evidence type="ECO:0000256" key="1">
    <source>
        <dbReference type="ARBA" id="ARBA00004651"/>
    </source>
</evidence>
<feature type="transmembrane region" description="Helical" evidence="5">
    <location>
        <begin position="12"/>
        <end position="34"/>
    </location>
</feature>
<dbReference type="GO" id="GO:0140359">
    <property type="term" value="F:ABC-type transporter activity"/>
    <property type="evidence" value="ECO:0007669"/>
    <property type="project" value="InterPro"/>
</dbReference>
<dbReference type="InterPro" id="IPR011527">
    <property type="entry name" value="ABC1_TM_dom"/>
</dbReference>